<feature type="transmembrane region" description="Helical" evidence="9">
    <location>
        <begin position="467"/>
        <end position="487"/>
    </location>
</feature>
<dbReference type="OrthoDB" id="6500128at2759"/>
<feature type="transmembrane region" description="Helical" evidence="9">
    <location>
        <begin position="98"/>
        <end position="116"/>
    </location>
</feature>
<dbReference type="Gene3D" id="3.40.50.300">
    <property type="entry name" value="P-loop containing nucleotide triphosphate hydrolases"/>
    <property type="match status" value="2"/>
</dbReference>
<dbReference type="PROSITE" id="PS50929">
    <property type="entry name" value="ABC_TM1F"/>
    <property type="match status" value="2"/>
</dbReference>
<dbReference type="FunFam" id="1.20.1560.10:FF:000013">
    <property type="entry name" value="ABC transporter C family member 2"/>
    <property type="match status" value="1"/>
</dbReference>
<dbReference type="InterPro" id="IPR050173">
    <property type="entry name" value="ABC_transporter_C-like"/>
</dbReference>
<feature type="transmembrane region" description="Helical" evidence="9">
    <location>
        <begin position="1094"/>
        <end position="1120"/>
    </location>
</feature>
<dbReference type="InterPro" id="IPR003593">
    <property type="entry name" value="AAA+_ATPase"/>
</dbReference>
<feature type="domain" description="ABC transporter" evidence="10">
    <location>
        <begin position="1297"/>
        <end position="1542"/>
    </location>
</feature>
<dbReference type="GO" id="GO:0140359">
    <property type="term" value="F:ABC-type transporter activity"/>
    <property type="evidence" value="ECO:0007669"/>
    <property type="project" value="InterPro"/>
</dbReference>
<dbReference type="PROSITE" id="PS00211">
    <property type="entry name" value="ABC_TRANSPORTER_1"/>
    <property type="match status" value="2"/>
</dbReference>
<evidence type="ECO:0000259" key="10">
    <source>
        <dbReference type="PROSITE" id="PS50893"/>
    </source>
</evidence>
<dbReference type="InterPro" id="IPR011527">
    <property type="entry name" value="ABC1_TM_dom"/>
</dbReference>
<keyword evidence="7 9" id="KW-1133">Transmembrane helix</keyword>
<evidence type="ECO:0000313" key="13">
    <source>
        <dbReference type="Proteomes" id="UP000237481"/>
    </source>
</evidence>
<comment type="caution">
    <text evidence="12">The sequence shown here is derived from an EMBL/GenBank/DDBJ whole genome shotgun (WGS) entry which is preliminary data.</text>
</comment>
<feature type="domain" description="ABC transporter" evidence="10">
    <location>
        <begin position="664"/>
        <end position="887"/>
    </location>
</feature>
<evidence type="ECO:0000256" key="7">
    <source>
        <dbReference type="ARBA" id="ARBA00022989"/>
    </source>
</evidence>
<dbReference type="FunFam" id="3.40.50.300:FF:000838">
    <property type="entry name" value="ABC multidrug transporter (Eurofung)"/>
    <property type="match status" value="1"/>
</dbReference>
<sequence length="1553" mass="169737">MCQQTRWSRHASRPWHWTAYISIWAPAWAFVPLRGLTLLLHIGIWSIKDEGGVEFTIRSQQASLDRATPLGCRADRRDPSSSGLEWLDSLIRLARSDYLPPVLGLLSVVWIAFRLLRDRRRARRDADAKPIGPRASLSFELAGHLSRAAALTCSSYAAKQHQTPQQRLNAILVGYIFLLGLIRVAVGSPSRRRLLLYQVNLLSAAALAILLSTEALPLIVIGARYEPSRGSLGAIVSLSAAVLLAASSPREWSHPLPSEQSARWLEVSPAPEETCSWLDYYFTFGRLTPLVWKGFRSNVTMADLPELPWYNSMDHLLAKMLDARAKKGKTFWTIVYFARAEIAATAFYAAVLFTSRLISPYSLYKLLDYLMDPDSAKLHPFTWVILMFAASMVQLVALQQHNLTLSRLSMRVKAALTAEMYQRALASRELEDDFLGGAPAGGPEGSPPTASGQLANLISSDVTMVTFAGQVIMVAVGVPITVVFALIGLYQIVGWTALVGLFIIIVCFPLPTWIVRSVGDKQMEAKNAQDARISLASEYLSAIRVIKYFAWEDAMKDYIAKVRAKEQKHLWRIDVLYVLMGEVTEFIPVLALLAIFALYVGVVKQPLTAPVAFTAVTLVKMIKTNLYLLGVISPRLTRASISLGRIDKFFDATTPLQSYPLGPLRVENATFQRNNKAPFRLQDISIDFVQGGLNVVTGPSGSGKTTLLLALLGEAICHEGQVTRPKDIAYASQTPWLQALSVRDNILFNRPYKADRYRDVIHASCLSVDLGELANGDQTEVGESGASLSGGQRARVALARALYSDAPVLLLDDIFSALDTKTALTLWNRVFCTEMLKGRTVVLVSQASWMFSQADLTISLASGEVKSIDQNLGVVRTAKTPSAVDVDEDGRQTDEAHDVGDNNDALATVDEVPKADASNSMAIDDEMAASGVKGRLMCECNMSSSREKMLADSKPVLNYMLYFGGPGMVFLTLFALVLLNAFMVATPWWLSYWVDAMSKDEVANVAFYLGVYVAINIASTLIHGLAILVFARGAWVAGRRLHDGLVSAVMDVSLSWYKITPVGRVLNRLSMDIDSLDQSLGHQLRGFLDELIRLLFQIGAVSSIFPIFLLPSAVATLVGFTCGQMYSSTAIIVQRLVAASQSPIFSQFSESLSGIAVIRAQSTTPAVFLGTLAHRLHSYAKAAAAHKDLDCWLQFRIDLVTSLVTVSVGVMAIDRVSALAAGLAGFSLTNARGLSSSILNMVGIMNDLDIELQSFHRVEEYCKLPPEESGDQKEQVAQYSHDVGRNIPPNWPRTGRVEYRNVTVRYDADGPDVLTNINLTFEAGKRVAIVGRTGSGKSTLLLSLLRLTTIVSGQILLDGVDITAMPRTRLRRAVSAIPQEASLFQGTVGFNLDPLGEISEADLTQALELCTSSSSFQHAAATSGEKLTLSSPVQSEGSNFSHGQRQMLSLCRTLARKSKLMLLDEATASMDLATDAGIQDVLRAELSNSAAQGRCLVTIAHRLRTIVDYDQVVVMGSGQVLEVDSPGALFKKKGVFYDMVVHSQEQDIASKLG</sequence>
<feature type="transmembrane region" description="Helical" evidence="9">
    <location>
        <begin position="334"/>
        <end position="358"/>
    </location>
</feature>
<keyword evidence="2" id="KW-0813">Transport</keyword>
<feature type="transmembrane region" description="Helical" evidence="9">
    <location>
        <begin position="1005"/>
        <end position="1031"/>
    </location>
</feature>
<dbReference type="GO" id="GO:0005524">
    <property type="term" value="F:ATP binding"/>
    <property type="evidence" value="ECO:0007669"/>
    <property type="project" value="UniProtKB-KW"/>
</dbReference>
<dbReference type="InterPro" id="IPR027417">
    <property type="entry name" value="P-loop_NTPase"/>
</dbReference>
<evidence type="ECO:0000256" key="6">
    <source>
        <dbReference type="ARBA" id="ARBA00022840"/>
    </source>
</evidence>
<feature type="transmembrane region" description="Helical" evidence="9">
    <location>
        <begin position="21"/>
        <end position="45"/>
    </location>
</feature>
<proteinExistence type="predicted"/>
<comment type="subcellular location">
    <subcellularLocation>
        <location evidence="1">Membrane</location>
        <topology evidence="1">Multi-pass membrane protein</topology>
    </subcellularLocation>
</comment>
<feature type="domain" description="ABC transmembrane type-1" evidence="11">
    <location>
        <begin position="343"/>
        <end position="638"/>
    </location>
</feature>
<dbReference type="InterPro" id="IPR036640">
    <property type="entry name" value="ABC1_TM_sf"/>
</dbReference>
<dbReference type="Gene3D" id="1.20.1560.10">
    <property type="entry name" value="ABC transporter type 1, transmembrane domain"/>
    <property type="match status" value="2"/>
</dbReference>
<evidence type="ECO:0000256" key="1">
    <source>
        <dbReference type="ARBA" id="ARBA00004141"/>
    </source>
</evidence>
<dbReference type="EMBL" id="PKSG01000596">
    <property type="protein sequence ID" value="POR33980.1"/>
    <property type="molecule type" value="Genomic_DNA"/>
</dbReference>
<dbReference type="SUPFAM" id="SSF52540">
    <property type="entry name" value="P-loop containing nucleoside triphosphate hydrolases"/>
    <property type="match status" value="2"/>
</dbReference>
<keyword evidence="4" id="KW-0677">Repeat</keyword>
<dbReference type="STRING" id="94208.A0A2S4KUY8"/>
<dbReference type="GO" id="GO:0016887">
    <property type="term" value="F:ATP hydrolysis activity"/>
    <property type="evidence" value="ECO:0007669"/>
    <property type="project" value="InterPro"/>
</dbReference>
<keyword evidence="3 9" id="KW-0812">Transmembrane</keyword>
<dbReference type="PANTHER" id="PTHR24223">
    <property type="entry name" value="ATP-BINDING CASSETTE SUB-FAMILY C"/>
    <property type="match status" value="1"/>
</dbReference>
<keyword evidence="13" id="KW-1185">Reference proteome</keyword>
<keyword evidence="6" id="KW-0067">ATP-binding</keyword>
<protein>
    <submittedName>
        <fullName evidence="12">ABC transporter</fullName>
    </submittedName>
</protein>
<dbReference type="CDD" id="cd18604">
    <property type="entry name" value="ABC_6TM_VMR1_D2_like"/>
    <property type="match status" value="1"/>
</dbReference>
<dbReference type="GO" id="GO:0005737">
    <property type="term" value="C:cytoplasm"/>
    <property type="evidence" value="ECO:0007669"/>
    <property type="project" value="UniProtKB-ARBA"/>
</dbReference>
<dbReference type="SUPFAM" id="SSF90123">
    <property type="entry name" value="ABC transporter transmembrane region"/>
    <property type="match status" value="2"/>
</dbReference>
<dbReference type="PROSITE" id="PS50893">
    <property type="entry name" value="ABC_TRANSPORTER_2"/>
    <property type="match status" value="2"/>
</dbReference>
<feature type="transmembrane region" description="Helical" evidence="9">
    <location>
        <begin position="378"/>
        <end position="398"/>
    </location>
</feature>
<accession>A0A2S4KUY8</accession>
<evidence type="ECO:0000256" key="5">
    <source>
        <dbReference type="ARBA" id="ARBA00022741"/>
    </source>
</evidence>
<reference evidence="12 13" key="1">
    <citation type="submission" date="2018-01" db="EMBL/GenBank/DDBJ databases">
        <title>Harnessing the power of phylogenomics to disentangle the directionality and signatures of interkingdom host jumping in the parasitic fungal genus Tolypocladium.</title>
        <authorList>
            <person name="Quandt C.A."/>
            <person name="Patterson W."/>
            <person name="Spatafora J.W."/>
        </authorList>
    </citation>
    <scope>NUCLEOTIDE SEQUENCE [LARGE SCALE GENOMIC DNA]</scope>
    <source>
        <strain evidence="12 13">NRBC 100945</strain>
    </source>
</reference>
<evidence type="ECO:0000256" key="9">
    <source>
        <dbReference type="SAM" id="Phobius"/>
    </source>
</evidence>
<dbReference type="CDD" id="cd18596">
    <property type="entry name" value="ABC_6TM_VMR1_D1_like"/>
    <property type="match status" value="1"/>
</dbReference>
<feature type="transmembrane region" description="Helical" evidence="9">
    <location>
        <begin position="956"/>
        <end position="985"/>
    </location>
</feature>
<evidence type="ECO:0000313" key="12">
    <source>
        <dbReference type="EMBL" id="POR33980.1"/>
    </source>
</evidence>
<dbReference type="CDD" id="cd03250">
    <property type="entry name" value="ABCC_MRP_domain1"/>
    <property type="match status" value="1"/>
</dbReference>
<feature type="transmembrane region" description="Helical" evidence="9">
    <location>
        <begin position="493"/>
        <end position="515"/>
    </location>
</feature>
<feature type="transmembrane region" description="Helical" evidence="9">
    <location>
        <begin position="199"/>
        <end position="223"/>
    </location>
</feature>
<evidence type="ECO:0000256" key="4">
    <source>
        <dbReference type="ARBA" id="ARBA00022737"/>
    </source>
</evidence>
<feature type="transmembrane region" description="Helical" evidence="9">
    <location>
        <begin position="611"/>
        <end position="632"/>
    </location>
</feature>
<dbReference type="SMART" id="SM00382">
    <property type="entry name" value="AAA"/>
    <property type="match status" value="2"/>
</dbReference>
<dbReference type="Pfam" id="PF00005">
    <property type="entry name" value="ABC_tran"/>
    <property type="match status" value="2"/>
</dbReference>
<dbReference type="PANTHER" id="PTHR24223:SF356">
    <property type="entry name" value="ATP-BINDING CASSETTE TRANSPORTER ABC4"/>
    <property type="match status" value="1"/>
</dbReference>
<evidence type="ECO:0000256" key="8">
    <source>
        <dbReference type="ARBA" id="ARBA00023136"/>
    </source>
</evidence>
<evidence type="ECO:0000256" key="2">
    <source>
        <dbReference type="ARBA" id="ARBA00022448"/>
    </source>
</evidence>
<dbReference type="Pfam" id="PF00664">
    <property type="entry name" value="ABC_membrane"/>
    <property type="match status" value="2"/>
</dbReference>
<evidence type="ECO:0000256" key="3">
    <source>
        <dbReference type="ARBA" id="ARBA00022692"/>
    </source>
</evidence>
<keyword evidence="5" id="KW-0547">Nucleotide-binding</keyword>
<dbReference type="Proteomes" id="UP000237481">
    <property type="component" value="Unassembled WGS sequence"/>
</dbReference>
<dbReference type="InterPro" id="IPR017871">
    <property type="entry name" value="ABC_transporter-like_CS"/>
</dbReference>
<dbReference type="GO" id="GO:0016020">
    <property type="term" value="C:membrane"/>
    <property type="evidence" value="ECO:0007669"/>
    <property type="project" value="UniProtKB-SubCell"/>
</dbReference>
<feature type="domain" description="ABC transmembrane type-1" evidence="11">
    <location>
        <begin position="970"/>
        <end position="1248"/>
    </location>
</feature>
<name>A0A2S4KUY8_9HYPO</name>
<keyword evidence="8 9" id="KW-0472">Membrane</keyword>
<feature type="transmembrane region" description="Helical" evidence="9">
    <location>
        <begin position="575"/>
        <end position="599"/>
    </location>
</feature>
<evidence type="ECO:0000259" key="11">
    <source>
        <dbReference type="PROSITE" id="PS50929"/>
    </source>
</evidence>
<gene>
    <name evidence="12" type="ORF">TPAR_05841</name>
</gene>
<organism evidence="12 13">
    <name type="scientific">Tolypocladium paradoxum</name>
    <dbReference type="NCBI Taxonomy" id="94208"/>
    <lineage>
        <taxon>Eukaryota</taxon>
        <taxon>Fungi</taxon>
        <taxon>Dikarya</taxon>
        <taxon>Ascomycota</taxon>
        <taxon>Pezizomycotina</taxon>
        <taxon>Sordariomycetes</taxon>
        <taxon>Hypocreomycetidae</taxon>
        <taxon>Hypocreales</taxon>
        <taxon>Ophiocordycipitaceae</taxon>
        <taxon>Tolypocladium</taxon>
    </lineage>
</organism>
<dbReference type="InterPro" id="IPR003439">
    <property type="entry name" value="ABC_transporter-like_ATP-bd"/>
</dbReference>
<feature type="transmembrane region" description="Helical" evidence="9">
    <location>
        <begin position="170"/>
        <end position="187"/>
    </location>
</feature>